<dbReference type="Proteomes" id="UP000027725">
    <property type="component" value="Unassembled WGS sequence"/>
</dbReference>
<feature type="chain" id="PRO_5001699690" description="Lipoprotein" evidence="2">
    <location>
        <begin position="20"/>
        <end position="125"/>
    </location>
</feature>
<keyword evidence="4" id="KW-1185">Reference proteome</keyword>
<dbReference type="STRING" id="1185766.SAMN05216224_101614"/>
<keyword evidence="2" id="KW-0732">Signal</keyword>
<evidence type="ECO:0000313" key="3">
    <source>
        <dbReference type="EMBL" id="KEP69129.1"/>
    </source>
</evidence>
<protein>
    <recommendedName>
        <fullName evidence="5">Lipoprotein</fullName>
    </recommendedName>
</protein>
<evidence type="ECO:0000256" key="2">
    <source>
        <dbReference type="SAM" id="SignalP"/>
    </source>
</evidence>
<feature type="compositionally biased region" description="Polar residues" evidence="1">
    <location>
        <begin position="26"/>
        <end position="39"/>
    </location>
</feature>
<feature type="region of interest" description="Disordered" evidence="1">
    <location>
        <begin position="26"/>
        <end position="59"/>
    </location>
</feature>
<dbReference type="PROSITE" id="PS51257">
    <property type="entry name" value="PROKAR_LIPOPROTEIN"/>
    <property type="match status" value="1"/>
</dbReference>
<name>A0A074TBN9_9RHOB</name>
<organism evidence="3 4">
    <name type="scientific">Thioclava dalianensis</name>
    <dbReference type="NCBI Taxonomy" id="1185766"/>
    <lineage>
        <taxon>Bacteria</taxon>
        <taxon>Pseudomonadati</taxon>
        <taxon>Pseudomonadota</taxon>
        <taxon>Alphaproteobacteria</taxon>
        <taxon>Rhodobacterales</taxon>
        <taxon>Paracoccaceae</taxon>
        <taxon>Thioclava</taxon>
    </lineage>
</organism>
<dbReference type="eggNOG" id="ENOG50335Z1">
    <property type="taxonomic scope" value="Bacteria"/>
</dbReference>
<dbReference type="OrthoDB" id="7859990at2"/>
<gene>
    <name evidence="3" type="ORF">DL1_05960</name>
</gene>
<dbReference type="EMBL" id="JHEH01000018">
    <property type="protein sequence ID" value="KEP69129.1"/>
    <property type="molecule type" value="Genomic_DNA"/>
</dbReference>
<evidence type="ECO:0000313" key="4">
    <source>
        <dbReference type="Proteomes" id="UP000027725"/>
    </source>
</evidence>
<sequence length="125" mass="13241">MLIRISAFPTALLAVLALAACNPASPTGPNSGAPASQTDLAAPQPYLTPETSVTAGGLQKREPDTCKAVEYVSVLGQPAAQIATLGITKPYRVVEWRGVEDQVYNPQRVVFRLDARGNVYNIDCG</sequence>
<accession>A0A074TBN9</accession>
<proteinExistence type="predicted"/>
<feature type="signal peptide" evidence="2">
    <location>
        <begin position="1"/>
        <end position="19"/>
    </location>
</feature>
<dbReference type="AlphaFoldDB" id="A0A074TBN9"/>
<dbReference type="RefSeq" id="WP_038067444.1">
    <property type="nucleotide sequence ID" value="NZ_FOVB01000001.1"/>
</dbReference>
<evidence type="ECO:0008006" key="5">
    <source>
        <dbReference type="Google" id="ProtNLM"/>
    </source>
</evidence>
<evidence type="ECO:0000256" key="1">
    <source>
        <dbReference type="SAM" id="MobiDB-lite"/>
    </source>
</evidence>
<comment type="caution">
    <text evidence="3">The sequence shown here is derived from an EMBL/GenBank/DDBJ whole genome shotgun (WGS) entry which is preliminary data.</text>
</comment>
<reference evidence="3 4" key="1">
    <citation type="submission" date="2014-03" db="EMBL/GenBank/DDBJ databases">
        <title>The draft genome sequence of Thioclava dalianensis DLFJ1-1.</title>
        <authorList>
            <person name="Lai Q."/>
            <person name="Shao Z."/>
        </authorList>
    </citation>
    <scope>NUCLEOTIDE SEQUENCE [LARGE SCALE GENOMIC DNA]</scope>
    <source>
        <strain evidence="3 4">DLFJ1-1</strain>
    </source>
</reference>